<evidence type="ECO:0000313" key="2">
    <source>
        <dbReference type="EMBL" id="RKQ36220.1"/>
    </source>
</evidence>
<name>A0A495A9V3_9MICC</name>
<accession>A0A495A9V3</accession>
<comment type="caution">
    <text evidence="2">The sequence shown here is derived from an EMBL/GenBank/DDBJ whole genome shotgun (WGS) entry which is preliminary data.</text>
</comment>
<evidence type="ECO:0000313" key="3">
    <source>
        <dbReference type="Proteomes" id="UP000249516"/>
    </source>
</evidence>
<dbReference type="AlphaFoldDB" id="A0A495A9V3"/>
<protein>
    <submittedName>
        <fullName evidence="2">Uncharacterized protein</fullName>
    </submittedName>
</protein>
<dbReference type="EMBL" id="PNJG02000001">
    <property type="protein sequence ID" value="RKQ36220.1"/>
    <property type="molecule type" value="Genomic_DNA"/>
</dbReference>
<evidence type="ECO:0000256" key="1">
    <source>
        <dbReference type="SAM" id="MobiDB-lite"/>
    </source>
</evidence>
<reference evidence="2 3" key="1">
    <citation type="submission" date="2018-10" db="EMBL/GenBank/DDBJ databases">
        <title>Kocuria tytouropygialis sp. nov., isolated from the uropygial gland of an American barn owl (Tyto furcata).</title>
        <authorList>
            <person name="Braun M.S."/>
            <person name="Wang E."/>
            <person name="Zimmermann S."/>
            <person name="Wagner H."/>
            <person name="Wink M."/>
        </authorList>
    </citation>
    <scope>NUCLEOTIDE SEQUENCE [LARGE SCALE GENOMIC DNA]</scope>
    <source>
        <strain evidence="2 3">442</strain>
    </source>
</reference>
<gene>
    <name evidence="2" type="ORF">C1C97_000595</name>
</gene>
<dbReference type="Proteomes" id="UP000249516">
    <property type="component" value="Unassembled WGS sequence"/>
</dbReference>
<proteinExistence type="predicted"/>
<feature type="region of interest" description="Disordered" evidence="1">
    <location>
        <begin position="49"/>
        <end position="74"/>
    </location>
</feature>
<keyword evidence="3" id="KW-1185">Reference proteome</keyword>
<dbReference type="RefSeq" id="WP_121029588.1">
    <property type="nucleotide sequence ID" value="NZ_PNJG02000001.1"/>
</dbReference>
<organism evidence="2 3">
    <name type="scientific">Kocuria tytonis</name>
    <dbReference type="NCBI Taxonomy" id="2054280"/>
    <lineage>
        <taxon>Bacteria</taxon>
        <taxon>Bacillati</taxon>
        <taxon>Actinomycetota</taxon>
        <taxon>Actinomycetes</taxon>
        <taxon>Micrococcales</taxon>
        <taxon>Micrococcaceae</taxon>
        <taxon>Kocuria</taxon>
    </lineage>
</organism>
<sequence length="74" mass="8047">MSTEPTFTLEAELPAPMPASNLRTFLDAAEKAMDGVTIEARLSSERTDQPSVILTARGNAKTRPHTAYRTREGA</sequence>